<feature type="region of interest" description="Disordered" evidence="9">
    <location>
        <begin position="36"/>
        <end position="63"/>
    </location>
</feature>
<dbReference type="InterPro" id="IPR014729">
    <property type="entry name" value="Rossmann-like_a/b/a_fold"/>
</dbReference>
<organism evidence="11 12">
    <name type="scientific">Dunaliella salina</name>
    <name type="common">Green alga</name>
    <name type="synonym">Protococcus salinus</name>
    <dbReference type="NCBI Taxonomy" id="3046"/>
    <lineage>
        <taxon>Eukaryota</taxon>
        <taxon>Viridiplantae</taxon>
        <taxon>Chlorophyta</taxon>
        <taxon>core chlorophytes</taxon>
        <taxon>Chlorophyceae</taxon>
        <taxon>CS clade</taxon>
        <taxon>Chlamydomonadales</taxon>
        <taxon>Dunaliellaceae</taxon>
        <taxon>Dunaliella</taxon>
    </lineage>
</organism>
<evidence type="ECO:0000256" key="4">
    <source>
        <dbReference type="ARBA" id="ARBA00022741"/>
    </source>
</evidence>
<dbReference type="EMBL" id="MU070639">
    <property type="protein sequence ID" value="KAF5826962.1"/>
    <property type="molecule type" value="Genomic_DNA"/>
</dbReference>
<evidence type="ECO:0000256" key="8">
    <source>
        <dbReference type="ARBA" id="ARBA00030520"/>
    </source>
</evidence>
<dbReference type="InterPro" id="IPR004493">
    <property type="entry name" value="Leu-tRNA-synth_Ia_arc/euk"/>
</dbReference>
<reference evidence="11" key="1">
    <citation type="submission" date="2017-08" db="EMBL/GenBank/DDBJ databases">
        <authorList>
            <person name="Polle J.E."/>
            <person name="Barry K."/>
            <person name="Cushman J."/>
            <person name="Schmutz J."/>
            <person name="Tran D."/>
            <person name="Hathwaick L.T."/>
            <person name="Yim W.C."/>
            <person name="Jenkins J."/>
            <person name="Mckie-Krisberg Z.M."/>
            <person name="Prochnik S."/>
            <person name="Lindquist E."/>
            <person name="Dockter R.B."/>
            <person name="Adam C."/>
            <person name="Molina H."/>
            <person name="Bunkerborg J."/>
            <person name="Jin E."/>
            <person name="Buchheim M."/>
            <person name="Magnuson J."/>
        </authorList>
    </citation>
    <scope>NUCLEOTIDE SEQUENCE</scope>
    <source>
        <strain evidence="11">CCAP 19/18</strain>
    </source>
</reference>
<dbReference type="InterPro" id="IPR002300">
    <property type="entry name" value="aa-tRNA-synth_Ia"/>
</dbReference>
<accession>A0ABQ7FXC8</accession>
<evidence type="ECO:0000313" key="11">
    <source>
        <dbReference type="EMBL" id="KAF5826962.1"/>
    </source>
</evidence>
<feature type="domain" description="Aminoacyl-tRNA synthetase class Ia" evidence="10">
    <location>
        <begin position="78"/>
        <end position="160"/>
    </location>
</feature>
<keyword evidence="12" id="KW-1185">Reference proteome</keyword>
<evidence type="ECO:0000256" key="5">
    <source>
        <dbReference type="ARBA" id="ARBA00022840"/>
    </source>
</evidence>
<name>A0ABQ7FXC8_DUNSA</name>
<sequence length="305" mass="33018">MLAKLLVSLISGSSRHAKASPWAPLARASAAGQSFSTATGPVHSASAMSPPAADGKQEGGPASHARRDLLLEIQGAAQKKWDAEKVFQADAPAPGQEDCQGKYFGNFPYPYMNGVLHLGHAFSLSKLEFATAYHRLCGKRVLFPQGFHCTGMPIKACADKLDAELTKYGVPPKFLDAEEIAAAEVAAAAAAGEATAEEVKDPTKFAGKKSKAAAKTGPATTQWDILAQSDIPTTEIPCVSADHWLRYFPPLAKEHLAMIGCGIDWRRSFITTDRNPFYDSFVRWQFWTLYRLGKVVKDKRPSTAH</sequence>
<comment type="caution">
    <text evidence="11">The sequence shown here is derived from an EMBL/GenBank/DDBJ whole genome shotgun (WGS) entry which is preliminary data.</text>
</comment>
<evidence type="ECO:0000313" key="12">
    <source>
        <dbReference type="Proteomes" id="UP000815325"/>
    </source>
</evidence>
<dbReference type="PANTHER" id="PTHR45794:SF1">
    <property type="entry name" value="LEUCINE--TRNA LIGASE, CYTOPLASMIC"/>
    <property type="match status" value="1"/>
</dbReference>
<dbReference type="SUPFAM" id="SSF52374">
    <property type="entry name" value="Nucleotidylyl transferase"/>
    <property type="match status" value="1"/>
</dbReference>
<dbReference type="PANTHER" id="PTHR45794">
    <property type="entry name" value="LEUCYL-TRNA SYNTHETASE"/>
    <property type="match status" value="1"/>
</dbReference>
<dbReference type="Proteomes" id="UP000815325">
    <property type="component" value="Unassembled WGS sequence"/>
</dbReference>
<protein>
    <recommendedName>
        <fullName evidence="2">leucine--tRNA ligase</fullName>
        <ecNumber evidence="2">6.1.1.4</ecNumber>
    </recommendedName>
    <alternativeName>
        <fullName evidence="8">Leucyl-tRNA synthetase</fullName>
    </alternativeName>
</protein>
<dbReference type="Pfam" id="PF00133">
    <property type="entry name" value="tRNA-synt_1"/>
    <property type="match status" value="1"/>
</dbReference>
<comment type="similarity">
    <text evidence="1">Belongs to the class-I aminoacyl-tRNA synthetase family.</text>
</comment>
<dbReference type="EC" id="6.1.1.4" evidence="2"/>
<keyword evidence="4" id="KW-0547">Nucleotide-binding</keyword>
<keyword evidence="6" id="KW-0648">Protein biosynthesis</keyword>
<keyword evidence="3" id="KW-0436">Ligase</keyword>
<evidence type="ECO:0000256" key="1">
    <source>
        <dbReference type="ARBA" id="ARBA00005594"/>
    </source>
</evidence>
<dbReference type="Gene3D" id="3.40.50.620">
    <property type="entry name" value="HUPs"/>
    <property type="match status" value="1"/>
</dbReference>
<evidence type="ECO:0000259" key="10">
    <source>
        <dbReference type="Pfam" id="PF00133"/>
    </source>
</evidence>
<evidence type="ECO:0000256" key="3">
    <source>
        <dbReference type="ARBA" id="ARBA00022598"/>
    </source>
</evidence>
<evidence type="ECO:0000256" key="9">
    <source>
        <dbReference type="SAM" id="MobiDB-lite"/>
    </source>
</evidence>
<evidence type="ECO:0000256" key="6">
    <source>
        <dbReference type="ARBA" id="ARBA00022917"/>
    </source>
</evidence>
<evidence type="ECO:0000256" key="2">
    <source>
        <dbReference type="ARBA" id="ARBA00013164"/>
    </source>
</evidence>
<proteinExistence type="inferred from homology"/>
<evidence type="ECO:0000256" key="7">
    <source>
        <dbReference type="ARBA" id="ARBA00023146"/>
    </source>
</evidence>
<keyword evidence="5" id="KW-0067">ATP-binding</keyword>
<gene>
    <name evidence="11" type="ORF">DUNSADRAFT_1660</name>
</gene>
<keyword evidence="7" id="KW-0030">Aminoacyl-tRNA synthetase</keyword>